<evidence type="ECO:0000313" key="3">
    <source>
        <dbReference type="Proteomes" id="UP000534306"/>
    </source>
</evidence>
<name>A0A7Y4P1V8_9ACTN</name>
<dbReference type="InterPro" id="IPR053977">
    <property type="entry name" value="Rv2466c-like"/>
</dbReference>
<dbReference type="EMBL" id="JABJRC010000006">
    <property type="protein sequence ID" value="NOL43323.1"/>
    <property type="molecule type" value="Genomic_DNA"/>
</dbReference>
<dbReference type="CDD" id="cd02972">
    <property type="entry name" value="DsbA_family"/>
    <property type="match status" value="1"/>
</dbReference>
<dbReference type="EMBL" id="JACHKF010000001">
    <property type="protein sequence ID" value="MBB6571273.1"/>
    <property type="molecule type" value="Genomic_DNA"/>
</dbReference>
<dbReference type="Pfam" id="PF22234">
    <property type="entry name" value="Rv2466c-like"/>
    <property type="match status" value="1"/>
</dbReference>
<keyword evidence="3" id="KW-1185">Reference proteome</keyword>
<evidence type="ECO:0000313" key="2">
    <source>
        <dbReference type="EMBL" id="NOL43323.1"/>
    </source>
</evidence>
<comment type="caution">
    <text evidence="2">The sequence shown here is derived from an EMBL/GenBank/DDBJ whole genome shotgun (WGS) entry which is preliminary data.</text>
</comment>
<dbReference type="Proteomes" id="UP000553957">
    <property type="component" value="Unassembled WGS sequence"/>
</dbReference>
<evidence type="ECO:0000313" key="4">
    <source>
        <dbReference type="Proteomes" id="UP000553957"/>
    </source>
</evidence>
<dbReference type="Proteomes" id="UP000534306">
    <property type="component" value="Unassembled WGS sequence"/>
</dbReference>
<dbReference type="RefSeq" id="WP_171676234.1">
    <property type="nucleotide sequence ID" value="NZ_JABJRC010000006.1"/>
</dbReference>
<reference evidence="2 3" key="1">
    <citation type="submission" date="2020-05" db="EMBL/GenBank/DDBJ databases">
        <title>Genome sequence of Kribbella sandramycini ATCC 39419.</title>
        <authorList>
            <person name="Maclea K.S."/>
            <person name="Fair J.L."/>
        </authorList>
    </citation>
    <scope>NUCLEOTIDE SEQUENCE [LARGE SCALE GENOMIC DNA]</scope>
    <source>
        <strain evidence="2 3">ATCC 39419</strain>
    </source>
</reference>
<dbReference type="InterPro" id="IPR036249">
    <property type="entry name" value="Thioredoxin-like_sf"/>
</dbReference>
<accession>A0A7Y4P1V8</accession>
<dbReference type="Gene3D" id="3.40.30.10">
    <property type="entry name" value="Glutaredoxin"/>
    <property type="match status" value="1"/>
</dbReference>
<protein>
    <recommendedName>
        <fullName evidence="5">DSBA-like thioredoxin domain-containing protein</fullName>
    </recommendedName>
</protein>
<proteinExistence type="predicted"/>
<reference evidence="1 4" key="2">
    <citation type="submission" date="2020-08" db="EMBL/GenBank/DDBJ databases">
        <title>Sequencing the genomes of 1000 actinobacteria strains.</title>
        <authorList>
            <person name="Klenk H.-P."/>
        </authorList>
    </citation>
    <scope>NUCLEOTIDE SEQUENCE [LARGE SCALE GENOMIC DNA]</scope>
    <source>
        <strain evidence="1 4">DSM 15626</strain>
    </source>
</reference>
<gene>
    <name evidence="1" type="ORF">HNR71_006910</name>
    <name evidence="2" type="ORF">HPO96_24050</name>
</gene>
<evidence type="ECO:0008006" key="5">
    <source>
        <dbReference type="Google" id="ProtNLM"/>
    </source>
</evidence>
<dbReference type="SUPFAM" id="SSF52833">
    <property type="entry name" value="Thioredoxin-like"/>
    <property type="match status" value="1"/>
</dbReference>
<sequence>MKEIEIAADPACPWSGLAMHWLAQVAPARDLRIRLRPYSLWLRDGDRPPTGVPDFIAALAVETSRQSLRVTRVFTALQADGRDDAVVPLYLAWTAHVFPPGRPPQAPTPATLTEALAATALPHTYLTAADDPTRDDLIRTAMTTLETLTNAPSVVPTLLTDNRLLTQGALLTAPTTPTQALPLWDAFALLATTPTFAPFSPTPTPLPACG</sequence>
<evidence type="ECO:0000313" key="1">
    <source>
        <dbReference type="EMBL" id="MBB6571273.1"/>
    </source>
</evidence>
<dbReference type="AlphaFoldDB" id="A0A7Y4P1V8"/>
<organism evidence="2 3">
    <name type="scientific">Kribbella sandramycini</name>
    <dbReference type="NCBI Taxonomy" id="60450"/>
    <lineage>
        <taxon>Bacteria</taxon>
        <taxon>Bacillati</taxon>
        <taxon>Actinomycetota</taxon>
        <taxon>Actinomycetes</taxon>
        <taxon>Propionibacteriales</taxon>
        <taxon>Kribbellaceae</taxon>
        <taxon>Kribbella</taxon>
    </lineage>
</organism>